<keyword evidence="2" id="KW-1185">Reference proteome</keyword>
<dbReference type="RefSeq" id="WP_231417788.1">
    <property type="nucleotide sequence ID" value="NZ_CP126446.1"/>
</dbReference>
<evidence type="ECO:0000313" key="1">
    <source>
        <dbReference type="EMBL" id="WIF97828.1"/>
    </source>
</evidence>
<organism evidence="1 2">
    <name type="scientific">Pontibacillus chungwhensis</name>
    <dbReference type="NCBI Taxonomy" id="265426"/>
    <lineage>
        <taxon>Bacteria</taxon>
        <taxon>Bacillati</taxon>
        <taxon>Bacillota</taxon>
        <taxon>Bacilli</taxon>
        <taxon>Bacillales</taxon>
        <taxon>Bacillaceae</taxon>
        <taxon>Pontibacillus</taxon>
    </lineage>
</organism>
<gene>
    <name evidence="1" type="ORF">QNI29_19205</name>
</gene>
<evidence type="ECO:0000313" key="2">
    <source>
        <dbReference type="Proteomes" id="UP001236652"/>
    </source>
</evidence>
<name>A0ABY8UXA0_9BACI</name>
<dbReference type="EMBL" id="CP126446">
    <property type="protein sequence ID" value="WIF97828.1"/>
    <property type="molecule type" value="Genomic_DNA"/>
</dbReference>
<dbReference type="Pfam" id="PF06338">
    <property type="entry name" value="ComK"/>
    <property type="match status" value="1"/>
</dbReference>
<protein>
    <submittedName>
        <fullName evidence="1">Competence protein ComK</fullName>
    </submittedName>
</protein>
<accession>A0ABY8UXA0</accession>
<dbReference type="InterPro" id="IPR010461">
    <property type="entry name" value="ComK"/>
</dbReference>
<proteinExistence type="predicted"/>
<sequence>MKIDTEHSNGNPFYEGLITKDTLAVLPVYHEWYQARIIDRFKADVYLTETPSKVIDLACLYWMSSPSAMRRSINVLLNCHKKLPVAIQPELNIFACPTASPEQFGCMWIFPWHIADKGGDKSSSYVIFHNGTRIDLPVSFYVLQKQIQRTCEIMVRYMSSINER</sequence>
<dbReference type="Proteomes" id="UP001236652">
    <property type="component" value="Chromosome"/>
</dbReference>
<reference evidence="1 2" key="1">
    <citation type="submission" date="2023-05" db="EMBL/GenBank/DDBJ databases">
        <title>Comparative genomics reveals the evidence of polycyclic aromatic hydrocarbons degradation in moderately halophilic genus Pontibacillus.</title>
        <authorList>
            <person name="Yang H."/>
            <person name="Qian Z."/>
        </authorList>
    </citation>
    <scope>NUCLEOTIDE SEQUENCE [LARGE SCALE GENOMIC DNA]</scope>
    <source>
        <strain evidence="2">HN14</strain>
    </source>
</reference>